<organism evidence="1 2">
    <name type="scientific">Clostridium perfringens</name>
    <dbReference type="NCBI Taxonomy" id="1502"/>
    <lineage>
        <taxon>Bacteria</taxon>
        <taxon>Bacillati</taxon>
        <taxon>Bacillota</taxon>
        <taxon>Clostridia</taxon>
        <taxon>Eubacteriales</taxon>
        <taxon>Clostridiaceae</taxon>
        <taxon>Clostridium</taxon>
    </lineage>
</organism>
<evidence type="ECO:0000313" key="2">
    <source>
        <dbReference type="Proteomes" id="UP000070646"/>
    </source>
</evidence>
<name>A0A133N6J8_CLOPF</name>
<protein>
    <submittedName>
        <fullName evidence="1">Uncharacterized protein</fullName>
    </submittedName>
</protein>
<dbReference type="RefSeq" id="WP_060795725.1">
    <property type="nucleotide sequence ID" value="NZ_KQ956217.1"/>
</dbReference>
<dbReference type="PATRIC" id="fig|1502.174.peg.1590"/>
<comment type="caution">
    <text evidence="1">The sequence shown here is derived from an EMBL/GenBank/DDBJ whole genome shotgun (WGS) entry which is preliminary data.</text>
</comment>
<dbReference type="EMBL" id="LRPU01000072">
    <property type="protein sequence ID" value="KXA11929.1"/>
    <property type="molecule type" value="Genomic_DNA"/>
</dbReference>
<reference evidence="1 2" key="1">
    <citation type="submission" date="2016-01" db="EMBL/GenBank/DDBJ databases">
        <authorList>
            <person name="Oliw E.H."/>
        </authorList>
    </citation>
    <scope>NUCLEOTIDE SEQUENCE [LARGE SCALE GENOMIC DNA]</scope>
    <source>
        <strain evidence="1 2">MJR7757A</strain>
    </source>
</reference>
<evidence type="ECO:0000313" key="1">
    <source>
        <dbReference type="EMBL" id="KXA11929.1"/>
    </source>
</evidence>
<dbReference type="AlphaFoldDB" id="A0A133N6J8"/>
<gene>
    <name evidence="1" type="ORF">HMPREF3222_01578</name>
</gene>
<dbReference type="Proteomes" id="UP000070646">
    <property type="component" value="Unassembled WGS sequence"/>
</dbReference>
<accession>A0A133N6J8</accession>
<sequence>MRNLNFGDAFQLARVIKKLNLKDELKEIYSGVTEESNEQEIGMDLIYTIFDKATEKQAEQEIYKFLSRPFQIDSKEVENMDLLDVIESFSKLANIEGWKSFLKQVVKLK</sequence>
<proteinExistence type="predicted"/>